<protein>
    <submittedName>
        <fullName evidence="1">Uncharacterized protein</fullName>
    </submittedName>
</protein>
<dbReference type="HOGENOM" id="CLU_3266456_0_0_9"/>
<comment type="caution">
    <text evidence="1">The sequence shown here is derived from an EMBL/GenBank/DDBJ whole genome shotgun (WGS) entry which is preliminary data.</text>
</comment>
<name>C0CIZ4_BLAHS</name>
<reference evidence="1 2" key="2">
    <citation type="submission" date="2009-02" db="EMBL/GenBank/DDBJ databases">
        <title>Draft genome sequence of Blautia hydrogenotrophica DSM 10507 (Ruminococcus hydrogenotrophicus DSM 10507).</title>
        <authorList>
            <person name="Sudarsanam P."/>
            <person name="Ley R."/>
            <person name="Guruge J."/>
            <person name="Turnbaugh P.J."/>
            <person name="Mahowald M."/>
            <person name="Liep D."/>
            <person name="Gordon J."/>
        </authorList>
    </citation>
    <scope>NUCLEOTIDE SEQUENCE [LARGE SCALE GENOMIC DNA]</scope>
    <source>
        <strain evidence="2">DSM 10507 / JCM 14656 / S5a33</strain>
    </source>
</reference>
<dbReference type="EMBL" id="ACBZ01000033">
    <property type="protein sequence ID" value="EEG50251.1"/>
    <property type="molecule type" value="Genomic_DNA"/>
</dbReference>
<accession>C0CIZ4</accession>
<organism evidence="1 2">
    <name type="scientific">Blautia hydrogenotrophica (strain DSM 10507 / JCM 14656 / S5a33)</name>
    <name type="common">Ruminococcus hydrogenotrophicus</name>
    <dbReference type="NCBI Taxonomy" id="476272"/>
    <lineage>
        <taxon>Bacteria</taxon>
        <taxon>Bacillati</taxon>
        <taxon>Bacillota</taxon>
        <taxon>Clostridia</taxon>
        <taxon>Lachnospirales</taxon>
        <taxon>Lachnospiraceae</taxon>
        <taxon>Blautia</taxon>
    </lineage>
</organism>
<dbReference type="AlphaFoldDB" id="C0CIZ4"/>
<keyword evidence="2" id="KW-1185">Reference proteome</keyword>
<reference evidence="1 2" key="1">
    <citation type="submission" date="2009-01" db="EMBL/GenBank/DDBJ databases">
        <authorList>
            <person name="Fulton L."/>
            <person name="Clifton S."/>
            <person name="Fulton B."/>
            <person name="Xu J."/>
            <person name="Minx P."/>
            <person name="Pepin K.H."/>
            <person name="Johnson M."/>
            <person name="Bhonagiri V."/>
            <person name="Nash W.E."/>
            <person name="Mardis E.R."/>
            <person name="Wilson R.K."/>
        </authorList>
    </citation>
    <scope>NUCLEOTIDE SEQUENCE [LARGE SCALE GENOMIC DNA]</scope>
    <source>
        <strain evidence="2">DSM 10507 / JCM 14656 / S5a33</strain>
    </source>
</reference>
<gene>
    <name evidence="1" type="ORF">RUMHYD_00811</name>
</gene>
<evidence type="ECO:0000313" key="2">
    <source>
        <dbReference type="Proteomes" id="UP000003100"/>
    </source>
</evidence>
<dbReference type="PATRIC" id="fig|476272.21.peg.3817"/>
<evidence type="ECO:0000313" key="1">
    <source>
        <dbReference type="EMBL" id="EEG50251.1"/>
    </source>
</evidence>
<sequence>MSVYAADFSYQLVSASSPYTKRNSHLNNKPVSPMVKLPVSV</sequence>
<dbReference type="Proteomes" id="UP000003100">
    <property type="component" value="Unassembled WGS sequence"/>
</dbReference>
<proteinExistence type="predicted"/>